<comment type="caution">
    <text evidence="1">The sequence shown here is derived from an EMBL/GenBank/DDBJ whole genome shotgun (WGS) entry which is preliminary data.</text>
</comment>
<dbReference type="EMBL" id="ANIK01000016">
    <property type="protein sequence ID" value="EMJ96590.1"/>
    <property type="molecule type" value="Genomic_DNA"/>
</dbReference>
<accession>M6DDH9</accession>
<gene>
    <name evidence="1" type="ORF">LEP1GSC194_4308</name>
</gene>
<name>M6DDH9_9LEPT</name>
<evidence type="ECO:0000313" key="1">
    <source>
        <dbReference type="EMBL" id="EMJ96590.1"/>
    </source>
</evidence>
<protein>
    <submittedName>
        <fullName evidence="1">Uncharacterized protein</fullName>
    </submittedName>
</protein>
<evidence type="ECO:0000313" key="2">
    <source>
        <dbReference type="Proteomes" id="UP000011988"/>
    </source>
</evidence>
<dbReference type="PATRIC" id="fig|1218565.3.peg.929"/>
<sequence length="215" mass="24816">MGRSLGKGSRRFPGKDGGARKAHYVDLLTRATHMKSTKVEVQGPYSSISHLLGWFKNELAEAVYKIDQILARSKIDYYAEITGHYMTIFVSRNSEAQVRRLLADLSGPYIAKRTAKIAGFWREIDKPQVKSPDFNNYVFARYGESASERGDHLHYSALLFRHVDRSSYGIMEWLGSDVPHDRILKKIIEKILKDREFRDSLLTEDPDLPVLWKRR</sequence>
<dbReference type="RefSeq" id="WP_017808749.1">
    <property type="nucleotide sequence ID" value="NZ_ANIK01000016.1"/>
</dbReference>
<dbReference type="AlphaFoldDB" id="M6DDH9"/>
<organism evidence="1 2">
    <name type="scientific">Leptospira alstonii serovar Sichuan str. 79601</name>
    <dbReference type="NCBI Taxonomy" id="1218565"/>
    <lineage>
        <taxon>Bacteria</taxon>
        <taxon>Pseudomonadati</taxon>
        <taxon>Spirochaetota</taxon>
        <taxon>Spirochaetia</taxon>
        <taxon>Leptospirales</taxon>
        <taxon>Leptospiraceae</taxon>
        <taxon>Leptospira</taxon>
    </lineage>
</organism>
<proteinExistence type="predicted"/>
<reference evidence="1 2" key="1">
    <citation type="submission" date="2013-01" db="EMBL/GenBank/DDBJ databases">
        <authorList>
            <person name="Harkins D.M."/>
            <person name="Durkin A.S."/>
            <person name="Brinkac L.M."/>
            <person name="Haft D.H."/>
            <person name="Selengut J.D."/>
            <person name="Sanka R."/>
            <person name="DePew J."/>
            <person name="Purushe J."/>
            <person name="Galloway R.L."/>
            <person name="Vinetz J.M."/>
            <person name="Sutton G.G."/>
            <person name="Nierman W.C."/>
            <person name="Fouts D.E."/>
        </authorList>
    </citation>
    <scope>NUCLEOTIDE SEQUENCE [LARGE SCALE GENOMIC DNA]</scope>
    <source>
        <strain evidence="1 2">79601</strain>
    </source>
</reference>
<dbReference type="Proteomes" id="UP000011988">
    <property type="component" value="Unassembled WGS sequence"/>
</dbReference>